<accession>A0A7V1ZHR3</accession>
<comment type="caution">
    <text evidence="1">The sequence shown here is derived from an EMBL/GenBank/DDBJ whole genome shotgun (WGS) entry which is preliminary data.</text>
</comment>
<dbReference type="AlphaFoldDB" id="A0A7V1ZHR3"/>
<name>A0A7V1ZHR3_9BACT</name>
<protein>
    <submittedName>
        <fullName evidence="1">Uncharacterized protein</fullName>
    </submittedName>
</protein>
<sequence>MLAPPILERVILGECLAPALKPARYVFRDPVGRVLYHVEQSSGFTPLSYTKLRGVMALELEWSDSIGRRSFRLIRSPGWWKNRWELRDLVGRELWSFVPSSLWGTSWTLTNAQTGAVVMARVANPLIVGPQKAEIATLHNQTLARLRWGDYSFRLGCHSQARIELAEESWELAALGLTVIRWAAMQQR</sequence>
<dbReference type="EMBL" id="DSHW01000209">
    <property type="protein sequence ID" value="HEQ88323.1"/>
    <property type="molecule type" value="Genomic_DNA"/>
</dbReference>
<organism evidence="1">
    <name type="scientific">Thermoanaerobaculum aquaticum</name>
    <dbReference type="NCBI Taxonomy" id="1312852"/>
    <lineage>
        <taxon>Bacteria</taxon>
        <taxon>Pseudomonadati</taxon>
        <taxon>Acidobacteriota</taxon>
        <taxon>Thermoanaerobaculia</taxon>
        <taxon>Thermoanaerobaculales</taxon>
        <taxon>Thermoanaerobaculaceae</taxon>
        <taxon>Thermoanaerobaculum</taxon>
    </lineage>
</organism>
<gene>
    <name evidence="1" type="ORF">ENP06_02800</name>
</gene>
<proteinExistence type="predicted"/>
<evidence type="ECO:0000313" key="1">
    <source>
        <dbReference type="EMBL" id="HEQ88323.1"/>
    </source>
</evidence>
<reference evidence="1" key="1">
    <citation type="journal article" date="2020" name="mSystems">
        <title>Genome- and Community-Level Interaction Insights into Carbon Utilization and Element Cycling Functions of Hydrothermarchaeota in Hydrothermal Sediment.</title>
        <authorList>
            <person name="Zhou Z."/>
            <person name="Liu Y."/>
            <person name="Xu W."/>
            <person name="Pan J."/>
            <person name="Luo Z.H."/>
            <person name="Li M."/>
        </authorList>
    </citation>
    <scope>NUCLEOTIDE SEQUENCE [LARGE SCALE GENOMIC DNA]</scope>
    <source>
        <strain evidence="1">SpSt-186</strain>
    </source>
</reference>